<evidence type="ECO:0000259" key="1">
    <source>
        <dbReference type="PROSITE" id="PS50213"/>
    </source>
</evidence>
<dbReference type="Pfam" id="PF02469">
    <property type="entry name" value="Fasciclin"/>
    <property type="match status" value="2"/>
</dbReference>
<dbReference type="InterPro" id="IPR050904">
    <property type="entry name" value="Adhesion/Biosynth-related"/>
</dbReference>
<accession>A0ABR2VRX1</accession>
<dbReference type="EMBL" id="JASJQH010008010">
    <property type="protein sequence ID" value="KAK9696034.1"/>
    <property type="molecule type" value="Genomic_DNA"/>
</dbReference>
<feature type="domain" description="FAS1" evidence="1">
    <location>
        <begin position="126"/>
        <end position="252"/>
    </location>
</feature>
<evidence type="ECO:0000313" key="2">
    <source>
        <dbReference type="EMBL" id="KAK9696034.1"/>
    </source>
</evidence>
<dbReference type="PANTHER" id="PTHR10900:SF77">
    <property type="entry name" value="FI19380P1"/>
    <property type="match status" value="1"/>
</dbReference>
<dbReference type="InterPro" id="IPR036378">
    <property type="entry name" value="FAS1_dom_sf"/>
</dbReference>
<dbReference type="PANTHER" id="PTHR10900">
    <property type="entry name" value="PERIOSTIN-RELATED"/>
    <property type="match status" value="1"/>
</dbReference>
<name>A0ABR2VRX1_9FUNG</name>
<evidence type="ECO:0000313" key="3">
    <source>
        <dbReference type="Proteomes" id="UP001479436"/>
    </source>
</evidence>
<dbReference type="SUPFAM" id="SSF82153">
    <property type="entry name" value="FAS1 domain"/>
    <property type="match status" value="2"/>
</dbReference>
<proteinExistence type="predicted"/>
<organism evidence="2 3">
    <name type="scientific">Basidiobolus ranarum</name>
    <dbReference type="NCBI Taxonomy" id="34480"/>
    <lineage>
        <taxon>Eukaryota</taxon>
        <taxon>Fungi</taxon>
        <taxon>Fungi incertae sedis</taxon>
        <taxon>Zoopagomycota</taxon>
        <taxon>Entomophthoromycotina</taxon>
        <taxon>Basidiobolomycetes</taxon>
        <taxon>Basidiobolales</taxon>
        <taxon>Basidiobolaceae</taxon>
        <taxon>Basidiobolus</taxon>
    </lineage>
</organism>
<dbReference type="Gene3D" id="2.30.180.10">
    <property type="entry name" value="FAS1 domain"/>
    <property type="match status" value="2"/>
</dbReference>
<dbReference type="InterPro" id="IPR000782">
    <property type="entry name" value="FAS1_domain"/>
</dbReference>
<comment type="caution">
    <text evidence="2">The sequence shown here is derived from an EMBL/GenBank/DDBJ whole genome shotgun (WGS) entry which is preliminary data.</text>
</comment>
<dbReference type="Proteomes" id="UP001479436">
    <property type="component" value="Unassembled WGS sequence"/>
</dbReference>
<sequence length="296" mass="30360">MPRNLCAVKTLLSGSGPYTVFAPNDAAFAAAQVDTSNVTLVQEVLMYHVISGKIMSADLQPLQFPSTLLNSSDLVNLPDGKPQVLGVSKGSKGVAVSFGLKSANVVQADLASSNGVIHIIDQVLMPPTKPSQTATSANLTALVDILNKANLTETVDGLKGATIFAPTNDALTKANAGTLNTTMLMDVLKYHVISPSVKYSTDLKDGDKLTTLQGTTLSVQVSGGNVMINGMKVSTPNVLTNNGVVHVLDGVLIPGQQSNSTLSANGAKPAGNSGVVISSITPGGVMLGLLALVLAQ</sequence>
<dbReference type="PROSITE" id="PS50213">
    <property type="entry name" value="FAS1"/>
    <property type="match status" value="2"/>
</dbReference>
<gene>
    <name evidence="2" type="ORF">K7432_012669</name>
</gene>
<feature type="domain" description="FAS1" evidence="1">
    <location>
        <begin position="1"/>
        <end position="124"/>
    </location>
</feature>
<dbReference type="SMART" id="SM00554">
    <property type="entry name" value="FAS1"/>
    <property type="match status" value="2"/>
</dbReference>
<reference evidence="2 3" key="1">
    <citation type="submission" date="2023-04" db="EMBL/GenBank/DDBJ databases">
        <title>Genome of Basidiobolus ranarum AG-B5.</title>
        <authorList>
            <person name="Stajich J.E."/>
            <person name="Carter-House D."/>
            <person name="Gryganskyi A."/>
        </authorList>
    </citation>
    <scope>NUCLEOTIDE SEQUENCE [LARGE SCALE GENOMIC DNA]</scope>
    <source>
        <strain evidence="2 3">AG-B5</strain>
    </source>
</reference>
<keyword evidence="3" id="KW-1185">Reference proteome</keyword>
<protein>
    <recommendedName>
        <fullName evidence="1">FAS1 domain-containing protein</fullName>
    </recommendedName>
</protein>